<proteinExistence type="predicted"/>
<protein>
    <submittedName>
        <fullName evidence="8">Unannotated protein</fullName>
    </submittedName>
</protein>
<reference evidence="8" key="1">
    <citation type="submission" date="2020-05" db="EMBL/GenBank/DDBJ databases">
        <authorList>
            <person name="Chiriac C."/>
            <person name="Salcher M."/>
            <person name="Ghai R."/>
            <person name="Kavagutti S V."/>
        </authorList>
    </citation>
    <scope>NUCLEOTIDE SEQUENCE</scope>
</reference>
<evidence type="ECO:0000313" key="8">
    <source>
        <dbReference type="EMBL" id="CAB4332838.1"/>
    </source>
</evidence>
<feature type="transmembrane region" description="Helical" evidence="7">
    <location>
        <begin position="6"/>
        <end position="23"/>
    </location>
</feature>
<keyword evidence="3" id="KW-1003">Cell membrane</keyword>
<comment type="subcellular location">
    <subcellularLocation>
        <location evidence="1">Cell membrane</location>
        <topology evidence="1">Multi-pass membrane protein</topology>
    </subcellularLocation>
</comment>
<feature type="transmembrane region" description="Helical" evidence="7">
    <location>
        <begin position="83"/>
        <end position="100"/>
    </location>
</feature>
<dbReference type="AlphaFoldDB" id="A0A6J5YV61"/>
<evidence type="ECO:0000313" key="9">
    <source>
        <dbReference type="EMBL" id="CAB4863767.1"/>
    </source>
</evidence>
<sequence>MSVLEVIAFATSLIAVILGVLGPRITWPWWSAGSLLYAYIFFQSAYYASAALQLVFIVGAIWGWLGWGPKGAKPKNLATKNRLLLASVIVFFALALWPILTNIGAASSVIESFGFVGSVCAQLLMIWQKFEAWPIWLIVNIAYTYQYFTGALYLTSFLYVIFSCIAIWGWVRWKKESIKNELQ</sequence>
<dbReference type="InterPro" id="IPR006419">
    <property type="entry name" value="NMN_transpt_PnuC"/>
</dbReference>
<keyword evidence="4 7" id="KW-0812">Transmembrane</keyword>
<dbReference type="GO" id="GO:0005886">
    <property type="term" value="C:plasma membrane"/>
    <property type="evidence" value="ECO:0007669"/>
    <property type="project" value="UniProtKB-SubCell"/>
</dbReference>
<name>A0A6J5YV61_9ZZZZ</name>
<dbReference type="PANTHER" id="PTHR36122:SF2">
    <property type="entry name" value="NICOTINAMIDE RIBOSIDE TRANSPORTER PNUC"/>
    <property type="match status" value="1"/>
</dbReference>
<evidence type="ECO:0000256" key="4">
    <source>
        <dbReference type="ARBA" id="ARBA00022692"/>
    </source>
</evidence>
<accession>A0A6J5YV61</accession>
<keyword evidence="5 7" id="KW-1133">Transmembrane helix</keyword>
<dbReference type="Pfam" id="PF04973">
    <property type="entry name" value="NMN_transporter"/>
    <property type="match status" value="1"/>
</dbReference>
<dbReference type="EMBL" id="CAESAC010000025">
    <property type="protein sequence ID" value="CAB4332838.1"/>
    <property type="molecule type" value="Genomic_DNA"/>
</dbReference>
<gene>
    <name evidence="9" type="ORF">UFOPK3295_00572</name>
    <name evidence="8" type="ORF">UFOPK4028_00315</name>
</gene>
<organism evidence="8">
    <name type="scientific">freshwater metagenome</name>
    <dbReference type="NCBI Taxonomy" id="449393"/>
    <lineage>
        <taxon>unclassified sequences</taxon>
        <taxon>metagenomes</taxon>
        <taxon>ecological metagenomes</taxon>
    </lineage>
</organism>
<dbReference type="PANTHER" id="PTHR36122">
    <property type="entry name" value="NICOTINAMIDE RIBOSIDE TRANSPORTER PNUC"/>
    <property type="match status" value="1"/>
</dbReference>
<evidence type="ECO:0000256" key="3">
    <source>
        <dbReference type="ARBA" id="ARBA00022475"/>
    </source>
</evidence>
<dbReference type="NCBIfam" id="TIGR01528">
    <property type="entry name" value="NMN_trans_PnuC"/>
    <property type="match status" value="1"/>
</dbReference>
<dbReference type="GO" id="GO:0034257">
    <property type="term" value="F:nicotinamide riboside transmembrane transporter activity"/>
    <property type="evidence" value="ECO:0007669"/>
    <property type="project" value="InterPro"/>
</dbReference>
<feature type="transmembrane region" description="Helical" evidence="7">
    <location>
        <begin position="35"/>
        <end position="63"/>
    </location>
</feature>
<keyword evidence="6 7" id="KW-0472">Membrane</keyword>
<dbReference type="EMBL" id="CAFBLG010000043">
    <property type="protein sequence ID" value="CAB4863767.1"/>
    <property type="molecule type" value="Genomic_DNA"/>
</dbReference>
<evidence type="ECO:0000256" key="1">
    <source>
        <dbReference type="ARBA" id="ARBA00004651"/>
    </source>
</evidence>
<evidence type="ECO:0000256" key="2">
    <source>
        <dbReference type="ARBA" id="ARBA00022448"/>
    </source>
</evidence>
<evidence type="ECO:0000256" key="7">
    <source>
        <dbReference type="SAM" id="Phobius"/>
    </source>
</evidence>
<keyword evidence="2" id="KW-0813">Transport</keyword>
<feature type="transmembrane region" description="Helical" evidence="7">
    <location>
        <begin position="150"/>
        <end position="171"/>
    </location>
</feature>
<evidence type="ECO:0000256" key="6">
    <source>
        <dbReference type="ARBA" id="ARBA00023136"/>
    </source>
</evidence>
<evidence type="ECO:0000256" key="5">
    <source>
        <dbReference type="ARBA" id="ARBA00022989"/>
    </source>
</evidence>